<feature type="region of interest" description="Disordered" evidence="8">
    <location>
        <begin position="286"/>
        <end position="325"/>
    </location>
</feature>
<name>A0A8T3C1I9_DENNO</name>
<dbReference type="PANTHER" id="PTHR31083:SF5">
    <property type="entry name" value="PROTEIN SOSEKI 1"/>
    <property type="match status" value="1"/>
</dbReference>
<evidence type="ECO:0000313" key="10">
    <source>
        <dbReference type="EMBL" id="KAI0524583.1"/>
    </source>
</evidence>
<dbReference type="GO" id="GO:0005886">
    <property type="term" value="C:plasma membrane"/>
    <property type="evidence" value="ECO:0007669"/>
    <property type="project" value="UniProtKB-SubCell"/>
</dbReference>
<feature type="region of interest" description="Disordered" evidence="8">
    <location>
        <begin position="361"/>
        <end position="380"/>
    </location>
</feature>
<evidence type="ECO:0000313" key="11">
    <source>
        <dbReference type="Proteomes" id="UP000829196"/>
    </source>
</evidence>
<reference evidence="10" key="1">
    <citation type="journal article" date="2022" name="Front. Genet.">
        <title>Chromosome-Scale Assembly of the Dendrobium nobile Genome Provides Insights Into the Molecular Mechanism of the Biosynthesis of the Medicinal Active Ingredient of Dendrobium.</title>
        <authorList>
            <person name="Xu Q."/>
            <person name="Niu S.-C."/>
            <person name="Li K.-L."/>
            <person name="Zheng P.-J."/>
            <person name="Zhang X.-J."/>
            <person name="Jia Y."/>
            <person name="Liu Y."/>
            <person name="Niu Y.-X."/>
            <person name="Yu L.-H."/>
            <person name="Chen D.-F."/>
            <person name="Zhang G.-Q."/>
        </authorList>
    </citation>
    <scope>NUCLEOTIDE SEQUENCE</scope>
    <source>
        <tissue evidence="10">Leaf</tissue>
    </source>
</reference>
<dbReference type="EMBL" id="JAGYWB010000004">
    <property type="protein sequence ID" value="KAI0524583.1"/>
    <property type="molecule type" value="Genomic_DNA"/>
</dbReference>
<evidence type="ECO:0000259" key="9">
    <source>
        <dbReference type="Pfam" id="PF06136"/>
    </source>
</evidence>
<dbReference type="InterPro" id="IPR004252">
    <property type="entry name" value="Probable_transposase_24"/>
</dbReference>
<evidence type="ECO:0000256" key="3">
    <source>
        <dbReference type="ARBA" id="ARBA00022475"/>
    </source>
</evidence>
<comment type="similarity">
    <text evidence="7">Belongs to the SOSEKI family.</text>
</comment>
<evidence type="ECO:0000256" key="6">
    <source>
        <dbReference type="ARBA" id="ARBA00023306"/>
    </source>
</evidence>
<keyword evidence="5" id="KW-0472">Membrane</keyword>
<dbReference type="AlphaFoldDB" id="A0A8T3C1I9"/>
<feature type="domain" description="SOSEKI DIX-like" evidence="9">
    <location>
        <begin position="218"/>
        <end position="269"/>
    </location>
</feature>
<evidence type="ECO:0000256" key="2">
    <source>
        <dbReference type="ARBA" id="ARBA00022473"/>
    </source>
</evidence>
<dbReference type="InterPro" id="IPR048351">
    <property type="entry name" value="SOK_DIX"/>
</dbReference>
<evidence type="ECO:0000256" key="1">
    <source>
        <dbReference type="ARBA" id="ARBA00004413"/>
    </source>
</evidence>
<dbReference type="Proteomes" id="UP000829196">
    <property type="component" value="Unassembled WGS sequence"/>
</dbReference>
<dbReference type="InterPro" id="IPR010369">
    <property type="entry name" value="SOK"/>
</dbReference>
<accession>A0A8T3C1I9</accession>
<evidence type="ECO:0000256" key="8">
    <source>
        <dbReference type="SAM" id="MobiDB-lite"/>
    </source>
</evidence>
<gene>
    <name evidence="10" type="ORF">KFK09_003960</name>
</gene>
<keyword evidence="2" id="KW-0217">Developmental protein</keyword>
<dbReference type="PANTHER" id="PTHR31083">
    <property type="entry name" value="UPSTREAM OF FLC PROTEIN (DUF966)"/>
    <property type="match status" value="1"/>
</dbReference>
<keyword evidence="6" id="KW-0131">Cell cycle</keyword>
<dbReference type="Pfam" id="PF03004">
    <property type="entry name" value="Transposase_24"/>
    <property type="match status" value="1"/>
</dbReference>
<keyword evidence="4" id="KW-0132">Cell division</keyword>
<protein>
    <recommendedName>
        <fullName evidence="9">SOSEKI DIX-like domain-containing protein</fullName>
    </recommendedName>
</protein>
<keyword evidence="3" id="KW-1003">Cell membrane</keyword>
<comment type="subcellular location">
    <subcellularLocation>
        <location evidence="1">Cell membrane</location>
        <topology evidence="1">Peripheral membrane protein</topology>
        <orientation evidence="1">Cytoplasmic side</orientation>
    </subcellularLocation>
</comment>
<keyword evidence="11" id="KW-1185">Reference proteome</keyword>
<dbReference type="GO" id="GO:0051258">
    <property type="term" value="P:protein polymerization"/>
    <property type="evidence" value="ECO:0007669"/>
    <property type="project" value="UniProtKB-ARBA"/>
</dbReference>
<dbReference type="GO" id="GO:0051301">
    <property type="term" value="P:cell division"/>
    <property type="evidence" value="ECO:0007669"/>
    <property type="project" value="UniProtKB-KW"/>
</dbReference>
<feature type="compositionally biased region" description="Basic and acidic residues" evidence="8">
    <location>
        <begin position="299"/>
        <end position="318"/>
    </location>
</feature>
<evidence type="ECO:0000256" key="5">
    <source>
        <dbReference type="ARBA" id="ARBA00023136"/>
    </source>
</evidence>
<organism evidence="10 11">
    <name type="scientific">Dendrobium nobile</name>
    <name type="common">Orchid</name>
    <dbReference type="NCBI Taxonomy" id="94219"/>
    <lineage>
        <taxon>Eukaryota</taxon>
        <taxon>Viridiplantae</taxon>
        <taxon>Streptophyta</taxon>
        <taxon>Embryophyta</taxon>
        <taxon>Tracheophyta</taxon>
        <taxon>Spermatophyta</taxon>
        <taxon>Magnoliopsida</taxon>
        <taxon>Liliopsida</taxon>
        <taxon>Asparagales</taxon>
        <taxon>Orchidaceae</taxon>
        <taxon>Epidendroideae</taxon>
        <taxon>Malaxideae</taxon>
        <taxon>Dendrobiinae</taxon>
        <taxon>Dendrobium</taxon>
    </lineage>
</organism>
<comment type="caution">
    <text evidence="10">The sequence shown here is derived from an EMBL/GenBank/DDBJ whole genome shotgun (WGS) entry which is preliminary data.</text>
</comment>
<evidence type="ECO:0000256" key="7">
    <source>
        <dbReference type="ARBA" id="ARBA00024211"/>
    </source>
</evidence>
<proteinExistence type="inferred from homology"/>
<evidence type="ECO:0000256" key="4">
    <source>
        <dbReference type="ARBA" id="ARBA00022618"/>
    </source>
</evidence>
<sequence length="380" mass="44079">MIRDIIKNKYDAPYLSWKKILKPVRDMWFGEFQKEHLGREPTPLELHTRTHQHQADHQWVDEKSRKAHDDFVRVRESRQSTGKGSSSGSAHISEYQTWSEVVGGRQRGRVYGMGSQAFAIEGSSYTSAFHDPSRAEESVSERVAALTREIEEMKRVQYREIEEMRKDLSDDDLIIPTTYYEYVLKGSLLSPIKIFEKLKEEPKSLAGPATLRTPDFKRWPSELRGKEMSESYAWSYQRKYKIDYIWQDLTNDDLTIPTSYCEYVLNGSLLSLIKIFEKFKEEAKSLDTPTTLRTPGETLQREKTTSSKPPTELDEHLPVETSNLSSKEAQRKTMVFKIDAWKEEMMKAEKLNYEEIIPMENGRKVTEVKSKGSGDNKAHS</sequence>
<dbReference type="Pfam" id="PF06136">
    <property type="entry name" value="SOK"/>
    <property type="match status" value="1"/>
</dbReference>